<dbReference type="Pfam" id="PF16138">
    <property type="entry name" value="DUF4846"/>
    <property type="match status" value="1"/>
</dbReference>
<keyword evidence="2" id="KW-1185">Reference proteome</keyword>
<evidence type="ECO:0008006" key="3">
    <source>
        <dbReference type="Google" id="ProtNLM"/>
    </source>
</evidence>
<evidence type="ECO:0000313" key="1">
    <source>
        <dbReference type="EMBL" id="SKA98849.1"/>
    </source>
</evidence>
<protein>
    <recommendedName>
        <fullName evidence="3">DUF4846 domain-containing protein</fullName>
    </recommendedName>
</protein>
<name>A0A1T4YAP8_9CLOT</name>
<organism evidence="1 2">
    <name type="scientific">Caloramator quimbayensis</name>
    <dbReference type="NCBI Taxonomy" id="1147123"/>
    <lineage>
        <taxon>Bacteria</taxon>
        <taxon>Bacillati</taxon>
        <taxon>Bacillota</taxon>
        <taxon>Clostridia</taxon>
        <taxon>Eubacteriales</taxon>
        <taxon>Clostridiaceae</taxon>
        <taxon>Caloramator</taxon>
    </lineage>
</organism>
<dbReference type="EMBL" id="FUYH01000032">
    <property type="protein sequence ID" value="SKA98849.1"/>
    <property type="molecule type" value="Genomic_DNA"/>
</dbReference>
<dbReference type="InterPro" id="IPR032315">
    <property type="entry name" value="DUF4846"/>
</dbReference>
<dbReference type="STRING" id="1147123.SAMN05443428_1323"/>
<dbReference type="PROSITE" id="PS51257">
    <property type="entry name" value="PROKAR_LIPOPROTEIN"/>
    <property type="match status" value="1"/>
</dbReference>
<reference evidence="2" key="1">
    <citation type="submission" date="2017-02" db="EMBL/GenBank/DDBJ databases">
        <authorList>
            <person name="Varghese N."/>
            <person name="Submissions S."/>
        </authorList>
    </citation>
    <scope>NUCLEOTIDE SEQUENCE [LARGE SCALE GENOMIC DNA]</scope>
    <source>
        <strain evidence="2">USBA 833</strain>
    </source>
</reference>
<proteinExistence type="predicted"/>
<gene>
    <name evidence="1" type="ORF">SAMN05443428_1323</name>
</gene>
<dbReference type="Proteomes" id="UP000190105">
    <property type="component" value="Unassembled WGS sequence"/>
</dbReference>
<dbReference type="AlphaFoldDB" id="A0A1T4YAP8"/>
<accession>A0A1T4YAP8</accession>
<evidence type="ECO:0000313" key="2">
    <source>
        <dbReference type="Proteomes" id="UP000190105"/>
    </source>
</evidence>
<dbReference type="RefSeq" id="WP_207651473.1">
    <property type="nucleotide sequence ID" value="NZ_FUYH01000032.1"/>
</dbReference>
<sequence length="293" mass="34260">MNNKILIILTIIIFLTSCAKLEKRESKSNQIIKKDEEKIEVSLIDYSGKTVKDRIKVPQNFERINVYKGSFGEYLRNLTLKPHGSKVRYYNGFIKLRDDYIAVFDMDVGNKDLQQCADAVIRLRAEYLYNKGEYDKIHFNFTNGFRAEYSKWMNGYRIKVEGNKTYWKKETSYSNDYSSFRKYLNVVFTYAGTLSLSKELQKVNIKDITIGDVFIKGGNPGHCEIVLDVAENKKTGEKIFILAQSYMPAQDIHILKNEANNDNNPWYSINFGEKLVTPEWEFTKDQLMRFKDE</sequence>